<keyword evidence="5 8" id="KW-1133">Transmembrane helix</keyword>
<organism evidence="9 10">
    <name type="scientific">Pseudobutyrivibrio ruminis DSM 9787</name>
    <dbReference type="NCBI Taxonomy" id="1123011"/>
    <lineage>
        <taxon>Bacteria</taxon>
        <taxon>Bacillati</taxon>
        <taxon>Bacillota</taxon>
        <taxon>Clostridia</taxon>
        <taxon>Lachnospirales</taxon>
        <taxon>Lachnospiraceae</taxon>
        <taxon>Pseudobutyrivibrio</taxon>
    </lineage>
</organism>
<gene>
    <name evidence="9" type="ORF">SAMN02910411_2226</name>
</gene>
<dbReference type="PANTHER" id="PTHR32024">
    <property type="entry name" value="TRK SYSTEM POTASSIUM UPTAKE PROTEIN TRKG-RELATED"/>
    <property type="match status" value="1"/>
</dbReference>
<reference evidence="9 10" key="1">
    <citation type="submission" date="2017-08" db="EMBL/GenBank/DDBJ databases">
        <authorList>
            <person name="de Groot N.N."/>
        </authorList>
    </citation>
    <scope>NUCLEOTIDE SEQUENCE [LARGE SCALE GENOMIC DNA]</scope>
    <source>
        <strain evidence="9 10">DSM 9787</strain>
    </source>
</reference>
<dbReference type="InterPro" id="IPR003445">
    <property type="entry name" value="Cat_transpt"/>
</dbReference>
<dbReference type="Pfam" id="PF02386">
    <property type="entry name" value="TrkH"/>
    <property type="match status" value="1"/>
</dbReference>
<dbReference type="GO" id="GO:0008324">
    <property type="term" value="F:monoatomic cation transmembrane transporter activity"/>
    <property type="evidence" value="ECO:0007669"/>
    <property type="project" value="InterPro"/>
</dbReference>
<evidence type="ECO:0000256" key="2">
    <source>
        <dbReference type="ARBA" id="ARBA00022448"/>
    </source>
</evidence>
<keyword evidence="3" id="KW-1003">Cell membrane</keyword>
<evidence type="ECO:0000256" key="5">
    <source>
        <dbReference type="ARBA" id="ARBA00022989"/>
    </source>
</evidence>
<evidence type="ECO:0000256" key="7">
    <source>
        <dbReference type="ARBA" id="ARBA00023136"/>
    </source>
</evidence>
<accession>A0A285SEI7</accession>
<evidence type="ECO:0000256" key="8">
    <source>
        <dbReference type="SAM" id="Phobius"/>
    </source>
</evidence>
<evidence type="ECO:0000256" key="1">
    <source>
        <dbReference type="ARBA" id="ARBA00004651"/>
    </source>
</evidence>
<comment type="subcellular location">
    <subcellularLocation>
        <location evidence="1">Cell membrane</location>
        <topology evidence="1">Multi-pass membrane protein</topology>
    </subcellularLocation>
</comment>
<evidence type="ECO:0000313" key="9">
    <source>
        <dbReference type="EMBL" id="SOC06276.1"/>
    </source>
</evidence>
<feature type="transmembrane region" description="Helical" evidence="8">
    <location>
        <begin position="12"/>
        <end position="32"/>
    </location>
</feature>
<proteinExistence type="predicted"/>
<keyword evidence="7 8" id="KW-0472">Membrane</keyword>
<dbReference type="GO" id="GO:0005886">
    <property type="term" value="C:plasma membrane"/>
    <property type="evidence" value="ECO:0007669"/>
    <property type="project" value="UniProtKB-SubCell"/>
</dbReference>
<keyword evidence="6" id="KW-0406">Ion transport</keyword>
<protein>
    <submittedName>
        <fullName evidence="9">Trk system potassium uptake protein TrkH</fullName>
    </submittedName>
</protein>
<dbReference type="Proteomes" id="UP000219563">
    <property type="component" value="Unassembled WGS sequence"/>
</dbReference>
<evidence type="ECO:0000256" key="3">
    <source>
        <dbReference type="ARBA" id="ARBA00022475"/>
    </source>
</evidence>
<keyword evidence="2" id="KW-0813">Transport</keyword>
<evidence type="ECO:0000256" key="6">
    <source>
        <dbReference type="ARBA" id="ARBA00023065"/>
    </source>
</evidence>
<evidence type="ECO:0000313" key="10">
    <source>
        <dbReference type="Proteomes" id="UP000219563"/>
    </source>
</evidence>
<feature type="transmembrane region" description="Helical" evidence="8">
    <location>
        <begin position="358"/>
        <end position="377"/>
    </location>
</feature>
<evidence type="ECO:0000256" key="4">
    <source>
        <dbReference type="ARBA" id="ARBA00022692"/>
    </source>
</evidence>
<name>A0A285SEI7_9FIRM</name>
<feature type="transmembrane region" description="Helical" evidence="8">
    <location>
        <begin position="72"/>
        <end position="96"/>
    </location>
</feature>
<feature type="transmembrane region" description="Helical" evidence="8">
    <location>
        <begin position="410"/>
        <end position="435"/>
    </location>
</feature>
<keyword evidence="4 8" id="KW-0812">Transmembrane</keyword>
<feature type="transmembrane region" description="Helical" evidence="8">
    <location>
        <begin position="188"/>
        <end position="208"/>
    </location>
</feature>
<dbReference type="EMBL" id="OBMR01000007">
    <property type="protein sequence ID" value="SOC06276.1"/>
    <property type="molecule type" value="Genomic_DNA"/>
</dbReference>
<dbReference type="GO" id="GO:0030001">
    <property type="term" value="P:metal ion transport"/>
    <property type="evidence" value="ECO:0007669"/>
    <property type="project" value="UniProtKB-ARBA"/>
</dbReference>
<dbReference type="PANTHER" id="PTHR32024:SF1">
    <property type="entry name" value="KTR SYSTEM POTASSIUM UPTAKE PROTEIN B"/>
    <property type="match status" value="1"/>
</dbReference>
<sequence length="454" mass="49879">MKPLKLTSIHLIPLSFLITIVIGGLILMLPFASADGSWTGFIPSLFTATTSACVTGLTVVNVATHYSLLGKIIILLLIQAGGLGIITVVSMIMLITQKKFSIADRKMLQESLNLETDVGVLKLLIRIFKDVAKVETFGAAVYAIDFIPRFGVARGIWYSVFTSISAFCNAGIDIFGDSSLIEYHDNPLIMINTMFLIVMGGLGYVVWFDMSEKIRYGIKQKYNPVIIFKRFNEHTKLVLSVTFSLIIIGAVLIFIAEYNNIYTIGHFSLIDKIINSFFESVTLRTAGFASFTQENMTDFSCVISYIWMFIGGSPIGTAGGVKTVTIYLALLNIVSYIRDDDQTITFNRRVTEENMRKATVIVSVAAFTIVVLTLALISTNPINMQDGLYEIISASATVGLTRGLTGSLNLAGQLIIILAMYLGRIGPISLAIFFAGKRHKNNKCKYLEGSFFVG</sequence>
<dbReference type="AlphaFoldDB" id="A0A285SEI7"/>
<feature type="transmembrane region" description="Helical" evidence="8">
    <location>
        <begin position="315"/>
        <end position="337"/>
    </location>
</feature>
<feature type="transmembrane region" description="Helical" evidence="8">
    <location>
        <begin position="237"/>
        <end position="256"/>
    </location>
</feature>
<feature type="transmembrane region" description="Helical" evidence="8">
    <location>
        <begin position="44"/>
        <end position="66"/>
    </location>
</feature>